<name>A0ABZ1ASE3_AROEV</name>
<keyword evidence="2" id="KW-1185">Reference proteome</keyword>
<organism evidence="1 2">
    <name type="scientific">Aromatoleum evansii</name>
    <name type="common">Azoarcus evansii</name>
    <dbReference type="NCBI Taxonomy" id="59406"/>
    <lineage>
        <taxon>Bacteria</taxon>
        <taxon>Pseudomonadati</taxon>
        <taxon>Pseudomonadota</taxon>
        <taxon>Betaproteobacteria</taxon>
        <taxon>Rhodocyclales</taxon>
        <taxon>Rhodocyclaceae</taxon>
        <taxon>Aromatoleum</taxon>
    </lineage>
</organism>
<evidence type="ECO:0000313" key="2">
    <source>
        <dbReference type="Proteomes" id="UP001626593"/>
    </source>
</evidence>
<gene>
    <name evidence="1" type="ORF">U5817_06960</name>
</gene>
<dbReference type="EMBL" id="CP141259">
    <property type="protein sequence ID" value="WRL47779.1"/>
    <property type="molecule type" value="Genomic_DNA"/>
</dbReference>
<evidence type="ECO:0000313" key="1">
    <source>
        <dbReference type="EMBL" id="WRL47779.1"/>
    </source>
</evidence>
<reference evidence="1 2" key="1">
    <citation type="submission" date="2023-12" db="EMBL/GenBank/DDBJ databases">
        <title>A. evansii MAY27, complete genome.</title>
        <authorList>
            <person name="Wang Y."/>
        </authorList>
    </citation>
    <scope>NUCLEOTIDE SEQUENCE [LARGE SCALE GENOMIC DNA]</scope>
    <source>
        <strain evidence="1 2">MAY27</strain>
    </source>
</reference>
<dbReference type="RefSeq" id="WP_407280167.1">
    <property type="nucleotide sequence ID" value="NZ_CP141259.1"/>
</dbReference>
<sequence>MAIVGQFLRRADRPLEPAVEGAVNALQHQKLVAIFFASVAGFLDFSQRIAATHN</sequence>
<accession>A0ABZ1ASE3</accession>
<protein>
    <submittedName>
        <fullName evidence="1">Uncharacterized protein</fullName>
    </submittedName>
</protein>
<proteinExistence type="predicted"/>
<dbReference type="Proteomes" id="UP001626593">
    <property type="component" value="Chromosome"/>
</dbReference>